<keyword evidence="4" id="KW-1185">Reference proteome</keyword>
<dbReference type="PANTHER" id="PTHR42850">
    <property type="entry name" value="METALLOPHOSPHOESTERASE"/>
    <property type="match status" value="1"/>
</dbReference>
<reference evidence="3" key="1">
    <citation type="submission" date="2022-11" db="EMBL/GenBank/DDBJ databases">
        <authorList>
            <person name="Morgan W.R."/>
            <person name="Tartar A."/>
        </authorList>
    </citation>
    <scope>NUCLEOTIDE SEQUENCE</scope>
    <source>
        <strain evidence="3">ARSEF 373</strain>
    </source>
</reference>
<evidence type="ECO:0000313" key="4">
    <source>
        <dbReference type="Proteomes" id="UP001146120"/>
    </source>
</evidence>
<dbReference type="Gene3D" id="3.60.21.10">
    <property type="match status" value="1"/>
</dbReference>
<reference evidence="3" key="2">
    <citation type="journal article" date="2023" name="Microbiol Resour">
        <title>Decontamination and Annotation of the Draft Genome Sequence of the Oomycete Lagenidium giganteum ARSEF 373.</title>
        <authorList>
            <person name="Morgan W.R."/>
            <person name="Tartar A."/>
        </authorList>
    </citation>
    <scope>NUCLEOTIDE SEQUENCE</scope>
    <source>
        <strain evidence="3">ARSEF 373</strain>
    </source>
</reference>
<proteinExistence type="predicted"/>
<dbReference type="EMBL" id="DAKRPA010000118">
    <property type="protein sequence ID" value="DAZ98023.1"/>
    <property type="molecule type" value="Genomic_DNA"/>
</dbReference>
<name>A0AAV2YXA1_9STRA</name>
<feature type="region of interest" description="Disordered" evidence="1">
    <location>
        <begin position="261"/>
        <end position="308"/>
    </location>
</feature>
<dbReference type="AlphaFoldDB" id="A0AAV2YXA1"/>
<accession>A0AAV2YXA1</accession>
<dbReference type="GO" id="GO:0016791">
    <property type="term" value="F:phosphatase activity"/>
    <property type="evidence" value="ECO:0007669"/>
    <property type="project" value="TreeGrafter"/>
</dbReference>
<organism evidence="3 4">
    <name type="scientific">Lagenidium giganteum</name>
    <dbReference type="NCBI Taxonomy" id="4803"/>
    <lineage>
        <taxon>Eukaryota</taxon>
        <taxon>Sar</taxon>
        <taxon>Stramenopiles</taxon>
        <taxon>Oomycota</taxon>
        <taxon>Peronosporomycetes</taxon>
        <taxon>Pythiales</taxon>
        <taxon>Pythiaceae</taxon>
    </lineage>
</organism>
<protein>
    <recommendedName>
        <fullName evidence="2">Calcineurin-like phosphoesterase domain-containing protein</fullName>
    </recommendedName>
</protein>
<sequence length="576" mass="64015">MMQRAHENVALPERLHVTLEVPADTRVVVVGDVHGCLDELKDVLALCEFDASKDRLVLVGDLVNKGPNSCLFVNASLQVLRFVREVGAVSVRGNHDDAVLNAFYQWKQGGSAAISDKYAYVQQLTDDDVRLLEALPFTITLPHQNAIVVHAGLVPDVPLEEQSPFNMYKMRHLLRNSANKWDVFEKKPSPDSPAQQWATLWPGPIHVYFGHDAKAGLQREEHATGLDTGCCYGRQLTACILPDRKLVSVPARAAAFSHFHRASKKTMRQQPRHTPQRALLSGELKLEPRPEASLDKGSSASARHVAAMRKPSTGASSFKAKMDAMLRMMQSTTIVQTYTKLLQQMHAVPRLVIDGVEQEMVAVTAGDPAPSSGAFSNQLLHSVGQAGRKDARARRTAFHYGHSFRFRPAHTSMSLKEIKHLDVMICSAVCTPTRISPSALQASSWRLVAKSDDRVGLALYELDLGQWRGSALVALVWESTLEIEWLFVQSNVAELLYNIPRRPIKILPDDVDPLYGLHSYTASITLRSLDNVLWEKEFYQVRFQNDQLISSSNSKQSSLRSAVVATLLDNTARSSY</sequence>
<feature type="domain" description="Calcineurin-like phosphoesterase" evidence="2">
    <location>
        <begin position="26"/>
        <end position="215"/>
    </location>
</feature>
<dbReference type="SUPFAM" id="SSF56300">
    <property type="entry name" value="Metallo-dependent phosphatases"/>
    <property type="match status" value="1"/>
</dbReference>
<gene>
    <name evidence="3" type="ORF">N0F65_004513</name>
</gene>
<dbReference type="Pfam" id="PF00149">
    <property type="entry name" value="Metallophos"/>
    <property type="match status" value="1"/>
</dbReference>
<evidence type="ECO:0000259" key="2">
    <source>
        <dbReference type="Pfam" id="PF00149"/>
    </source>
</evidence>
<dbReference type="Proteomes" id="UP001146120">
    <property type="component" value="Unassembled WGS sequence"/>
</dbReference>
<dbReference type="PANTHER" id="PTHR42850:SF4">
    <property type="entry name" value="ZINC-DEPENDENT ENDOPOLYPHOSPHATASE"/>
    <property type="match status" value="1"/>
</dbReference>
<dbReference type="GO" id="GO:0005737">
    <property type="term" value="C:cytoplasm"/>
    <property type="evidence" value="ECO:0007669"/>
    <property type="project" value="TreeGrafter"/>
</dbReference>
<dbReference type="InterPro" id="IPR029052">
    <property type="entry name" value="Metallo-depent_PP-like"/>
</dbReference>
<feature type="compositionally biased region" description="Basic and acidic residues" evidence="1">
    <location>
        <begin position="284"/>
        <end position="294"/>
    </location>
</feature>
<dbReference type="GO" id="GO:0006798">
    <property type="term" value="P:polyphosphate catabolic process"/>
    <property type="evidence" value="ECO:0007669"/>
    <property type="project" value="TreeGrafter"/>
</dbReference>
<dbReference type="InterPro" id="IPR004843">
    <property type="entry name" value="Calcineurin-like_PHP"/>
</dbReference>
<evidence type="ECO:0000256" key="1">
    <source>
        <dbReference type="SAM" id="MobiDB-lite"/>
    </source>
</evidence>
<dbReference type="GO" id="GO:0000298">
    <property type="term" value="F:endopolyphosphatase activity"/>
    <property type="evidence" value="ECO:0007669"/>
    <property type="project" value="TreeGrafter"/>
</dbReference>
<dbReference type="InterPro" id="IPR050126">
    <property type="entry name" value="Ap4A_hydrolase"/>
</dbReference>
<feature type="compositionally biased region" description="Basic residues" evidence="1">
    <location>
        <begin position="261"/>
        <end position="275"/>
    </location>
</feature>
<evidence type="ECO:0000313" key="3">
    <source>
        <dbReference type="EMBL" id="DAZ98023.1"/>
    </source>
</evidence>
<comment type="caution">
    <text evidence="3">The sequence shown here is derived from an EMBL/GenBank/DDBJ whole genome shotgun (WGS) entry which is preliminary data.</text>
</comment>